<dbReference type="RefSeq" id="WP_243866612.1">
    <property type="nucleotide sequence ID" value="NZ_SOCP01000007.1"/>
</dbReference>
<proteinExistence type="predicted"/>
<comment type="caution">
    <text evidence="2">The sequence shown here is derived from an EMBL/GenBank/DDBJ whole genome shotgun (WGS) entry which is preliminary data.</text>
</comment>
<evidence type="ECO:0000313" key="2">
    <source>
        <dbReference type="EMBL" id="TDV49807.1"/>
    </source>
</evidence>
<name>A0A4R7VKN0_9PSEU</name>
<dbReference type="AlphaFoldDB" id="A0A4R7VKN0"/>
<gene>
    <name evidence="2" type="ORF">CLV71_107155</name>
</gene>
<dbReference type="Proteomes" id="UP000294927">
    <property type="component" value="Unassembled WGS sequence"/>
</dbReference>
<organism evidence="2 3">
    <name type="scientific">Actinophytocola oryzae</name>
    <dbReference type="NCBI Taxonomy" id="502181"/>
    <lineage>
        <taxon>Bacteria</taxon>
        <taxon>Bacillati</taxon>
        <taxon>Actinomycetota</taxon>
        <taxon>Actinomycetes</taxon>
        <taxon>Pseudonocardiales</taxon>
        <taxon>Pseudonocardiaceae</taxon>
    </lineage>
</organism>
<evidence type="ECO:0000313" key="3">
    <source>
        <dbReference type="Proteomes" id="UP000294927"/>
    </source>
</evidence>
<dbReference type="InterPro" id="IPR000182">
    <property type="entry name" value="GNAT_dom"/>
</dbReference>
<keyword evidence="2" id="KW-0808">Transferase</keyword>
<evidence type="ECO:0000259" key="1">
    <source>
        <dbReference type="PROSITE" id="PS51186"/>
    </source>
</evidence>
<dbReference type="EMBL" id="SOCP01000007">
    <property type="protein sequence ID" value="TDV49807.1"/>
    <property type="molecule type" value="Genomic_DNA"/>
</dbReference>
<dbReference type="InterPro" id="IPR016181">
    <property type="entry name" value="Acyl_CoA_acyltransferase"/>
</dbReference>
<sequence>MNDNRTPLFCDTALAERIERAEAQLMAVCAAAASGFARSLAGGVASFAEPGSPFNKVAGLGFDGLPEPADLDEVEQAFAANGAATQVELAHLADPAIGVLLTERGYRLESFENVLGLALDGRHESVTRPGIVVRRSGDDEFDRWLDVVADGVAHPDTQGVPWHEEFPREVYLRAERHLAAAGVRRYVALREGVFAGGAGLRTSTGIAQMAGAATAPAHRRRGIQSALLATRLADATTAGCDVAVITTQPGSKSQQNAQRQGFDLLYTRAILVKQP</sequence>
<keyword evidence="3" id="KW-1185">Reference proteome</keyword>
<dbReference type="GO" id="GO:0016747">
    <property type="term" value="F:acyltransferase activity, transferring groups other than amino-acyl groups"/>
    <property type="evidence" value="ECO:0007669"/>
    <property type="project" value="InterPro"/>
</dbReference>
<feature type="domain" description="N-acetyltransferase" evidence="1">
    <location>
        <begin position="131"/>
        <end position="275"/>
    </location>
</feature>
<dbReference type="CDD" id="cd04301">
    <property type="entry name" value="NAT_SF"/>
    <property type="match status" value="1"/>
</dbReference>
<dbReference type="Gene3D" id="3.40.630.30">
    <property type="match status" value="1"/>
</dbReference>
<reference evidence="2 3" key="1">
    <citation type="submission" date="2019-03" db="EMBL/GenBank/DDBJ databases">
        <title>Genomic Encyclopedia of Archaeal and Bacterial Type Strains, Phase II (KMG-II): from individual species to whole genera.</title>
        <authorList>
            <person name="Goeker M."/>
        </authorList>
    </citation>
    <scope>NUCLEOTIDE SEQUENCE [LARGE SCALE GENOMIC DNA]</scope>
    <source>
        <strain evidence="2 3">DSM 45499</strain>
    </source>
</reference>
<dbReference type="SUPFAM" id="SSF55729">
    <property type="entry name" value="Acyl-CoA N-acyltransferases (Nat)"/>
    <property type="match status" value="1"/>
</dbReference>
<protein>
    <submittedName>
        <fullName evidence="2">Acetyltransferase (GNAT) family protein</fullName>
    </submittedName>
</protein>
<dbReference type="PROSITE" id="PS51186">
    <property type="entry name" value="GNAT"/>
    <property type="match status" value="1"/>
</dbReference>
<accession>A0A4R7VKN0</accession>
<dbReference type="Pfam" id="PF00583">
    <property type="entry name" value="Acetyltransf_1"/>
    <property type="match status" value="1"/>
</dbReference>